<feature type="domain" description="THO complex subunit 2 N-terminal" evidence="2">
    <location>
        <begin position="54"/>
        <end position="369"/>
    </location>
</feature>
<dbReference type="InterPro" id="IPR032302">
    <property type="entry name" value="THOC2_N"/>
</dbReference>
<accession>A0A1X2G8K8</accession>
<sequence>MNPCDKSHPIQRNICIPMNNRVKEIVNDNCYIDFYEAKYASTSIEREKIQQYLHDNRKDLLRVVIHRAIFYTYQGFRGTSSCVAFFQNLIVDSQGPLSPYVYDCIWKTLQNQDHFHHTSLANKSPSKQKTQCDRYLTLLKAFLEAEILSRIDCALYLTSRTLRDIGIISNVDVFHCRMIKLRNGFTFRQVKKNVGELPPVSKIMTLLCDILLESFDLPDVQDGCYVIPLSKLDSFHTIVNKYKSGSHQIDPKFLLDILIDICIDQAADNAMFWVKLISKNKDLALSESPILKEGNASMGDMELFSRLVGFKFDYFSSIDEEPYPGLYFTAALLVQEKLISLERLLPYLTSAQEIANQHIHNLAKALLLVGDGAQASNLIVTCNALDSHLQSWLNTWVNDELFKYQMPNVRQYGYRFDSDTEEEEEEKNDRDQNSNSSRTMVLYATEPLHTLNMYVNGAHRQSINSICFLDVLASFLQQERPGASVWMNDTTVALLLPLVKQEIASGKRSNIQAISGSIMYHVLLPSLPKIPATDMFSFACLLPYHQRTTLYHQWDEHLVSHSLAKQNLDSQLNTCFQHVDKDALSALIQRYPTRVAHLIIPRITSRIQKWNLMIMDAYCNHPFAQDIMFAFISNYMANHEMCTEDKENVALPSNLEAMTLFTRLFYSAHQKDIRSSLFEYLVLYTSASKNEKLPGNRTTSHFNIQFCLYTCGQSDSWKRQRRLQKQVLVERNVLGKRKLPLGSLHTNNRASTLALGLHPFHK</sequence>
<keyword evidence="4" id="KW-1185">Reference proteome</keyword>
<protein>
    <recommendedName>
        <fullName evidence="2">THO complex subunit 2 N-terminal domain-containing protein</fullName>
    </recommendedName>
</protein>
<dbReference type="GO" id="GO:0006406">
    <property type="term" value="P:mRNA export from nucleus"/>
    <property type="evidence" value="ECO:0007669"/>
    <property type="project" value="InterPro"/>
</dbReference>
<dbReference type="Proteomes" id="UP000242146">
    <property type="component" value="Unassembled WGS sequence"/>
</dbReference>
<evidence type="ECO:0000259" key="2">
    <source>
        <dbReference type="Pfam" id="PF16134"/>
    </source>
</evidence>
<dbReference type="InterPro" id="IPR040007">
    <property type="entry name" value="Tho2"/>
</dbReference>
<dbReference type="GO" id="GO:0006397">
    <property type="term" value="P:mRNA processing"/>
    <property type="evidence" value="ECO:0007669"/>
    <property type="project" value="InterPro"/>
</dbReference>
<evidence type="ECO:0000313" key="4">
    <source>
        <dbReference type="Proteomes" id="UP000242146"/>
    </source>
</evidence>
<dbReference type="STRING" id="101127.A0A1X2G8K8"/>
<evidence type="ECO:0000256" key="1">
    <source>
        <dbReference type="SAM" id="MobiDB-lite"/>
    </source>
</evidence>
<evidence type="ECO:0000313" key="3">
    <source>
        <dbReference type="EMBL" id="ORX47785.1"/>
    </source>
</evidence>
<dbReference type="GO" id="GO:0003729">
    <property type="term" value="F:mRNA binding"/>
    <property type="evidence" value="ECO:0007669"/>
    <property type="project" value="TreeGrafter"/>
</dbReference>
<gene>
    <name evidence="3" type="ORF">DM01DRAFT_1385796</name>
</gene>
<dbReference type="AlphaFoldDB" id="A0A1X2G8K8"/>
<dbReference type="PANTHER" id="PTHR21597">
    <property type="entry name" value="THO2 PROTEIN"/>
    <property type="match status" value="1"/>
</dbReference>
<organism evidence="3 4">
    <name type="scientific">Hesseltinella vesiculosa</name>
    <dbReference type="NCBI Taxonomy" id="101127"/>
    <lineage>
        <taxon>Eukaryota</taxon>
        <taxon>Fungi</taxon>
        <taxon>Fungi incertae sedis</taxon>
        <taxon>Mucoromycota</taxon>
        <taxon>Mucoromycotina</taxon>
        <taxon>Mucoromycetes</taxon>
        <taxon>Mucorales</taxon>
        <taxon>Cunninghamellaceae</taxon>
        <taxon>Hesseltinella</taxon>
    </lineage>
</organism>
<name>A0A1X2G8K8_9FUNG</name>
<proteinExistence type="predicted"/>
<comment type="caution">
    <text evidence="3">The sequence shown here is derived from an EMBL/GenBank/DDBJ whole genome shotgun (WGS) entry which is preliminary data.</text>
</comment>
<dbReference type="PANTHER" id="PTHR21597:SF0">
    <property type="entry name" value="THO COMPLEX SUBUNIT 2"/>
    <property type="match status" value="1"/>
</dbReference>
<reference evidence="3 4" key="1">
    <citation type="submission" date="2016-07" db="EMBL/GenBank/DDBJ databases">
        <title>Pervasive Adenine N6-methylation of Active Genes in Fungi.</title>
        <authorList>
            <consortium name="DOE Joint Genome Institute"/>
            <person name="Mondo S.J."/>
            <person name="Dannebaum R.O."/>
            <person name="Kuo R.C."/>
            <person name="Labutti K."/>
            <person name="Haridas S."/>
            <person name="Kuo A."/>
            <person name="Salamov A."/>
            <person name="Ahrendt S.R."/>
            <person name="Lipzen A."/>
            <person name="Sullivan W."/>
            <person name="Andreopoulos W.B."/>
            <person name="Clum A."/>
            <person name="Lindquist E."/>
            <person name="Daum C."/>
            <person name="Ramamoorthy G.K."/>
            <person name="Gryganskyi A."/>
            <person name="Culley D."/>
            <person name="Magnuson J.K."/>
            <person name="James T.Y."/>
            <person name="O'Malley M.A."/>
            <person name="Stajich J.E."/>
            <person name="Spatafora J.W."/>
            <person name="Visel A."/>
            <person name="Grigoriev I.V."/>
        </authorList>
    </citation>
    <scope>NUCLEOTIDE SEQUENCE [LARGE SCALE GENOMIC DNA]</scope>
    <source>
        <strain evidence="3 4">NRRL 3301</strain>
    </source>
</reference>
<dbReference type="GO" id="GO:0000445">
    <property type="term" value="C:THO complex part of transcription export complex"/>
    <property type="evidence" value="ECO:0007669"/>
    <property type="project" value="TreeGrafter"/>
</dbReference>
<feature type="region of interest" description="Disordered" evidence="1">
    <location>
        <begin position="418"/>
        <end position="438"/>
    </location>
</feature>
<dbReference type="Pfam" id="PF16134">
    <property type="entry name" value="THOC2_N"/>
    <property type="match status" value="1"/>
</dbReference>
<dbReference type="EMBL" id="MCGT01000032">
    <property type="protein sequence ID" value="ORX47785.1"/>
    <property type="molecule type" value="Genomic_DNA"/>
</dbReference>